<dbReference type="Pfam" id="PF07702">
    <property type="entry name" value="UTRA"/>
    <property type="match status" value="1"/>
</dbReference>
<comment type="caution">
    <text evidence="5">The sequence shown here is derived from an EMBL/GenBank/DDBJ whole genome shotgun (WGS) entry which is preliminary data.</text>
</comment>
<dbReference type="AlphaFoldDB" id="A0A540VE37"/>
<dbReference type="Gene3D" id="1.10.10.10">
    <property type="entry name" value="Winged helix-like DNA-binding domain superfamily/Winged helix DNA-binding domain"/>
    <property type="match status" value="1"/>
</dbReference>
<dbReference type="InterPro" id="IPR050679">
    <property type="entry name" value="Bact_HTH_transcr_reg"/>
</dbReference>
<dbReference type="Gene3D" id="3.40.1410.10">
    <property type="entry name" value="Chorismate lyase-like"/>
    <property type="match status" value="1"/>
</dbReference>
<organism evidence="5 6">
    <name type="scientific">Litorilinea aerophila</name>
    <dbReference type="NCBI Taxonomy" id="1204385"/>
    <lineage>
        <taxon>Bacteria</taxon>
        <taxon>Bacillati</taxon>
        <taxon>Chloroflexota</taxon>
        <taxon>Caldilineae</taxon>
        <taxon>Caldilineales</taxon>
        <taxon>Caldilineaceae</taxon>
        <taxon>Litorilinea</taxon>
    </lineage>
</organism>
<keyword evidence="1" id="KW-0805">Transcription regulation</keyword>
<feature type="domain" description="HTH gntR-type" evidence="4">
    <location>
        <begin position="9"/>
        <end position="77"/>
    </location>
</feature>
<reference evidence="5 6" key="1">
    <citation type="submission" date="2019-06" db="EMBL/GenBank/DDBJ databases">
        <title>Genome sequence of Litorilinea aerophila BAA-2444.</title>
        <authorList>
            <person name="Maclea K.S."/>
            <person name="Maurais E.G."/>
            <person name="Iannazzi L.C."/>
        </authorList>
    </citation>
    <scope>NUCLEOTIDE SEQUENCE [LARGE SCALE GENOMIC DNA]</scope>
    <source>
        <strain evidence="5 6">ATCC BAA-2444</strain>
    </source>
</reference>
<name>A0A540VE37_9CHLR</name>
<dbReference type="InParanoid" id="A0A540VE37"/>
<dbReference type="PRINTS" id="PR00035">
    <property type="entry name" value="HTHGNTR"/>
</dbReference>
<keyword evidence="2" id="KW-0238">DNA-binding</keyword>
<dbReference type="PANTHER" id="PTHR44846:SF1">
    <property type="entry name" value="MANNOSYL-D-GLYCERATE TRANSPORT_METABOLISM SYSTEM REPRESSOR MNGR-RELATED"/>
    <property type="match status" value="1"/>
</dbReference>
<dbReference type="GO" id="GO:0003700">
    <property type="term" value="F:DNA-binding transcription factor activity"/>
    <property type="evidence" value="ECO:0007669"/>
    <property type="project" value="InterPro"/>
</dbReference>
<dbReference type="PROSITE" id="PS50949">
    <property type="entry name" value="HTH_GNTR"/>
    <property type="match status" value="1"/>
</dbReference>
<dbReference type="InterPro" id="IPR012702">
    <property type="entry name" value="CP_lyase_PhnF"/>
</dbReference>
<dbReference type="CDD" id="cd07377">
    <property type="entry name" value="WHTH_GntR"/>
    <property type="match status" value="1"/>
</dbReference>
<dbReference type="SUPFAM" id="SSF64288">
    <property type="entry name" value="Chorismate lyase-like"/>
    <property type="match status" value="1"/>
</dbReference>
<dbReference type="Proteomes" id="UP000317371">
    <property type="component" value="Unassembled WGS sequence"/>
</dbReference>
<sequence>MSIDPNSATPLYIQIKDRLQEQIEAGAFEAGERLPSERELAQMYSVSRMTARQALQLLQQTGLVLTRVGKGTYVNPKIHQDLQALTSFTQEMVSRGLVPSSRVLLAELQPAHHEVAVNLGIDPGDEVVVLQRIRCANEKPIALETAHLAHARFPGILNDHDFARVSLYQVLQGTYGVRLSWASQVIAARMPTPFERRALEMPSGTPVLSLARVSYDSNDRPVEYVRSCYHGERYELRTTLR</sequence>
<protein>
    <submittedName>
        <fullName evidence="5">Phosphonate metabolism transcriptional regulator PhnF</fullName>
    </submittedName>
</protein>
<gene>
    <name evidence="5" type="primary">phnF</name>
    <name evidence="5" type="ORF">FKZ61_16745</name>
</gene>
<evidence type="ECO:0000313" key="5">
    <source>
        <dbReference type="EMBL" id="TQE94383.1"/>
    </source>
</evidence>
<keyword evidence="6" id="KW-1185">Reference proteome</keyword>
<evidence type="ECO:0000259" key="4">
    <source>
        <dbReference type="PROSITE" id="PS50949"/>
    </source>
</evidence>
<dbReference type="FunFam" id="1.10.10.10:FF:000079">
    <property type="entry name" value="GntR family transcriptional regulator"/>
    <property type="match status" value="1"/>
</dbReference>
<dbReference type="InterPro" id="IPR036390">
    <property type="entry name" value="WH_DNA-bd_sf"/>
</dbReference>
<accession>A0A540VE37</accession>
<dbReference type="InterPro" id="IPR000524">
    <property type="entry name" value="Tscrpt_reg_HTH_GntR"/>
</dbReference>
<dbReference type="RefSeq" id="WP_141611301.1">
    <property type="nucleotide sequence ID" value="NZ_VIGC02000024.1"/>
</dbReference>
<evidence type="ECO:0000256" key="3">
    <source>
        <dbReference type="ARBA" id="ARBA00023163"/>
    </source>
</evidence>
<dbReference type="InterPro" id="IPR028978">
    <property type="entry name" value="Chorismate_lyase_/UTRA_dom_sf"/>
</dbReference>
<dbReference type="NCBIfam" id="TIGR02325">
    <property type="entry name" value="C_P_lyase_phnF"/>
    <property type="match status" value="1"/>
</dbReference>
<evidence type="ECO:0000256" key="2">
    <source>
        <dbReference type="ARBA" id="ARBA00023125"/>
    </source>
</evidence>
<dbReference type="FunCoup" id="A0A540VE37">
    <property type="interactions" value="97"/>
</dbReference>
<proteinExistence type="predicted"/>
<dbReference type="GO" id="GO:0003677">
    <property type="term" value="F:DNA binding"/>
    <property type="evidence" value="ECO:0007669"/>
    <property type="project" value="UniProtKB-KW"/>
</dbReference>
<evidence type="ECO:0000256" key="1">
    <source>
        <dbReference type="ARBA" id="ARBA00023015"/>
    </source>
</evidence>
<evidence type="ECO:0000313" key="6">
    <source>
        <dbReference type="Proteomes" id="UP000317371"/>
    </source>
</evidence>
<dbReference type="GO" id="GO:0045892">
    <property type="term" value="P:negative regulation of DNA-templated transcription"/>
    <property type="evidence" value="ECO:0007669"/>
    <property type="project" value="TreeGrafter"/>
</dbReference>
<dbReference type="SUPFAM" id="SSF46785">
    <property type="entry name" value="Winged helix' DNA-binding domain"/>
    <property type="match status" value="1"/>
</dbReference>
<dbReference type="SMART" id="SM00866">
    <property type="entry name" value="UTRA"/>
    <property type="match status" value="1"/>
</dbReference>
<dbReference type="EMBL" id="VIGC01000024">
    <property type="protein sequence ID" value="TQE94383.1"/>
    <property type="molecule type" value="Genomic_DNA"/>
</dbReference>
<dbReference type="PANTHER" id="PTHR44846">
    <property type="entry name" value="MANNOSYL-D-GLYCERATE TRANSPORT/METABOLISM SYSTEM REPRESSOR MNGR-RELATED"/>
    <property type="match status" value="1"/>
</dbReference>
<dbReference type="InterPro" id="IPR036388">
    <property type="entry name" value="WH-like_DNA-bd_sf"/>
</dbReference>
<dbReference type="OrthoDB" id="146373at2"/>
<dbReference type="InterPro" id="IPR011663">
    <property type="entry name" value="UTRA"/>
</dbReference>
<dbReference type="Pfam" id="PF00392">
    <property type="entry name" value="GntR"/>
    <property type="match status" value="1"/>
</dbReference>
<dbReference type="SMART" id="SM00345">
    <property type="entry name" value="HTH_GNTR"/>
    <property type="match status" value="1"/>
</dbReference>
<keyword evidence="3" id="KW-0804">Transcription</keyword>